<keyword evidence="1" id="KW-0472">Membrane</keyword>
<dbReference type="GeneID" id="71997357"/>
<evidence type="ECO:0000256" key="1">
    <source>
        <dbReference type="SAM" id="Phobius"/>
    </source>
</evidence>
<dbReference type="Proteomes" id="UP000814176">
    <property type="component" value="Unassembled WGS sequence"/>
</dbReference>
<feature type="transmembrane region" description="Helical" evidence="1">
    <location>
        <begin position="54"/>
        <end position="77"/>
    </location>
</feature>
<dbReference type="Pfam" id="PF20151">
    <property type="entry name" value="DUF6533"/>
    <property type="match status" value="1"/>
</dbReference>
<feature type="domain" description="DUF6533" evidence="2">
    <location>
        <begin position="22"/>
        <end position="64"/>
    </location>
</feature>
<evidence type="ECO:0000313" key="4">
    <source>
        <dbReference type="Proteomes" id="UP000814176"/>
    </source>
</evidence>
<proteinExistence type="predicted"/>
<keyword evidence="4" id="KW-1185">Reference proteome</keyword>
<keyword evidence="1" id="KW-0812">Transmembrane</keyword>
<keyword evidence="1" id="KW-1133">Transmembrane helix</keyword>
<evidence type="ECO:0000313" key="3">
    <source>
        <dbReference type="EMBL" id="KAH9834625.1"/>
    </source>
</evidence>
<dbReference type="InterPro" id="IPR045340">
    <property type="entry name" value="DUF6533"/>
</dbReference>
<comment type="caution">
    <text evidence="3">The sequence shown here is derived from an EMBL/GenBank/DDBJ whole genome shotgun (WGS) entry which is preliminary data.</text>
</comment>
<organism evidence="3 4">
    <name type="scientific">Rhodofomes roseus</name>
    <dbReference type="NCBI Taxonomy" id="34475"/>
    <lineage>
        <taxon>Eukaryota</taxon>
        <taxon>Fungi</taxon>
        <taxon>Dikarya</taxon>
        <taxon>Basidiomycota</taxon>
        <taxon>Agaricomycotina</taxon>
        <taxon>Agaricomycetes</taxon>
        <taxon>Polyporales</taxon>
        <taxon>Rhodofomes</taxon>
    </lineage>
</organism>
<sequence>MEYCIATPDPLAQLQARAICDYCEVAATALAVYDYFVTFDDEIHHVWGCGNRGFAVIFLLNRVNMWGMCIALILRVLPIWHTVCLIRSFLWIALTMIAMILWAAVSALRVYAISGRNLRLTAITLILGLVPLGMNLYEAVATTMETIQIGASVICSGGATTPKRTQISASGYSP</sequence>
<gene>
    <name evidence="3" type="ORF">C8Q71DRAFT_151013</name>
</gene>
<reference evidence="3 4" key="1">
    <citation type="journal article" date="2021" name="Environ. Microbiol.">
        <title>Gene family expansions and transcriptome signatures uncover fungal adaptations to wood decay.</title>
        <authorList>
            <person name="Hage H."/>
            <person name="Miyauchi S."/>
            <person name="Viragh M."/>
            <person name="Drula E."/>
            <person name="Min B."/>
            <person name="Chaduli D."/>
            <person name="Navarro D."/>
            <person name="Favel A."/>
            <person name="Norest M."/>
            <person name="Lesage-Meessen L."/>
            <person name="Balint B."/>
            <person name="Merenyi Z."/>
            <person name="de Eugenio L."/>
            <person name="Morin E."/>
            <person name="Martinez A.T."/>
            <person name="Baldrian P."/>
            <person name="Stursova M."/>
            <person name="Martinez M.J."/>
            <person name="Novotny C."/>
            <person name="Magnuson J.K."/>
            <person name="Spatafora J.W."/>
            <person name="Maurice S."/>
            <person name="Pangilinan J."/>
            <person name="Andreopoulos W."/>
            <person name="LaButti K."/>
            <person name="Hundley H."/>
            <person name="Na H."/>
            <person name="Kuo A."/>
            <person name="Barry K."/>
            <person name="Lipzen A."/>
            <person name="Henrissat B."/>
            <person name="Riley R."/>
            <person name="Ahrendt S."/>
            <person name="Nagy L.G."/>
            <person name="Grigoriev I.V."/>
            <person name="Martin F."/>
            <person name="Rosso M.N."/>
        </authorList>
    </citation>
    <scope>NUCLEOTIDE SEQUENCE [LARGE SCALE GENOMIC DNA]</scope>
    <source>
        <strain evidence="3 4">CIRM-BRFM 1785</strain>
    </source>
</reference>
<feature type="transmembrane region" description="Helical" evidence="1">
    <location>
        <begin position="118"/>
        <end position="137"/>
    </location>
</feature>
<dbReference type="EMBL" id="JADCUA010000015">
    <property type="protein sequence ID" value="KAH9834625.1"/>
    <property type="molecule type" value="Genomic_DNA"/>
</dbReference>
<evidence type="ECO:0000259" key="2">
    <source>
        <dbReference type="Pfam" id="PF20151"/>
    </source>
</evidence>
<feature type="transmembrane region" description="Helical" evidence="1">
    <location>
        <begin position="89"/>
        <end position="112"/>
    </location>
</feature>
<protein>
    <recommendedName>
        <fullName evidence="2">DUF6533 domain-containing protein</fullName>
    </recommendedName>
</protein>
<dbReference type="RefSeq" id="XP_047777156.1">
    <property type="nucleotide sequence ID" value="XM_047916625.1"/>
</dbReference>
<name>A0ABQ8KC44_9APHY</name>
<accession>A0ABQ8KC44</accession>